<dbReference type="Gene3D" id="3.60.15.10">
    <property type="entry name" value="Ribonuclease Z/Hydroxyacylglutathione hydrolase-like"/>
    <property type="match status" value="1"/>
</dbReference>
<keyword evidence="3" id="KW-1185">Reference proteome</keyword>
<dbReference type="InterPro" id="IPR036866">
    <property type="entry name" value="RibonucZ/Hydroxyglut_hydro"/>
</dbReference>
<dbReference type="EMBL" id="RDSM01000002">
    <property type="protein sequence ID" value="RXH55968.1"/>
    <property type="molecule type" value="Genomic_DNA"/>
</dbReference>
<evidence type="ECO:0000313" key="3">
    <source>
        <dbReference type="Proteomes" id="UP000289437"/>
    </source>
</evidence>
<feature type="signal peptide" evidence="1">
    <location>
        <begin position="1"/>
        <end position="19"/>
    </location>
</feature>
<keyword evidence="1" id="KW-0732">Signal</keyword>
<reference evidence="2 3" key="1">
    <citation type="submission" date="2018-11" db="EMBL/GenBank/DDBJ databases">
        <authorList>
            <person name="Mardanov A.V."/>
            <person name="Ravin N.V."/>
            <person name="Dedysh S.N."/>
        </authorList>
    </citation>
    <scope>NUCLEOTIDE SEQUENCE [LARGE SCALE GENOMIC DNA]</scope>
    <source>
        <strain evidence="2 3">AF10</strain>
    </source>
</reference>
<sequence>MRRFGVFLAFLLLTVCVFAESPKDWTTPVAPFKIADNLYYVGSRDLASYLVTTPEGGILINSSLESSRL</sequence>
<proteinExistence type="predicted"/>
<gene>
    <name evidence="2" type="ORF">GRAN_2825</name>
</gene>
<dbReference type="AlphaFoldDB" id="A0A4Q0T1W7"/>
<comment type="caution">
    <text evidence="2">The sequence shown here is derived from an EMBL/GenBank/DDBJ whole genome shotgun (WGS) entry which is preliminary data.</text>
</comment>
<accession>A0A4Q0T1W7</accession>
<evidence type="ECO:0000256" key="1">
    <source>
        <dbReference type="SAM" id="SignalP"/>
    </source>
</evidence>
<dbReference type="SUPFAM" id="SSF56281">
    <property type="entry name" value="Metallo-hydrolase/oxidoreductase"/>
    <property type="match status" value="1"/>
</dbReference>
<feature type="chain" id="PRO_5020880169" evidence="1">
    <location>
        <begin position="20"/>
        <end position="69"/>
    </location>
</feature>
<protein>
    <submittedName>
        <fullName evidence="2">Metallo-beta-lactamase</fullName>
    </submittedName>
</protein>
<organism evidence="2 3">
    <name type="scientific">Granulicella sibirica</name>
    <dbReference type="NCBI Taxonomy" id="2479048"/>
    <lineage>
        <taxon>Bacteria</taxon>
        <taxon>Pseudomonadati</taxon>
        <taxon>Acidobacteriota</taxon>
        <taxon>Terriglobia</taxon>
        <taxon>Terriglobales</taxon>
        <taxon>Acidobacteriaceae</taxon>
        <taxon>Granulicella</taxon>
    </lineage>
</organism>
<reference evidence="3" key="2">
    <citation type="submission" date="2019-02" db="EMBL/GenBank/DDBJ databases">
        <title>Granulicella sibirica sp. nov., a psychrotolerant acidobacterium isolated from an organic soil layer in forested tundra, West Siberia.</title>
        <authorList>
            <person name="Oshkin I.Y."/>
            <person name="Kulichevskaya I.S."/>
            <person name="Rijpstra W.I.C."/>
            <person name="Sinninghe Damste J.S."/>
            <person name="Rakitin A.L."/>
            <person name="Ravin N.V."/>
            <person name="Dedysh S.N."/>
        </authorList>
    </citation>
    <scope>NUCLEOTIDE SEQUENCE [LARGE SCALE GENOMIC DNA]</scope>
    <source>
        <strain evidence="3">AF10</strain>
    </source>
</reference>
<dbReference type="Proteomes" id="UP000289437">
    <property type="component" value="Unassembled WGS sequence"/>
</dbReference>
<name>A0A4Q0T1W7_9BACT</name>
<evidence type="ECO:0000313" key="2">
    <source>
        <dbReference type="EMBL" id="RXH55968.1"/>
    </source>
</evidence>